<evidence type="ECO:0000256" key="2">
    <source>
        <dbReference type="ARBA" id="ARBA00022737"/>
    </source>
</evidence>
<proteinExistence type="predicted"/>
<keyword evidence="3" id="KW-0611">Plant defense</keyword>
<dbReference type="InterPro" id="IPR058546">
    <property type="entry name" value="RPS4B/Roq1-like_LRR"/>
</dbReference>
<dbReference type="PANTHER" id="PTHR11017">
    <property type="entry name" value="LEUCINE-RICH REPEAT-CONTAINING PROTEIN"/>
    <property type="match status" value="1"/>
</dbReference>
<comment type="caution">
    <text evidence="8">The sequence shown here is derived from an EMBL/GenBank/DDBJ whole genome shotgun (WGS) entry which is preliminary data.</text>
</comment>
<dbReference type="Gene3D" id="3.40.50.300">
    <property type="entry name" value="P-loop containing nucleotide triphosphate hydrolases"/>
    <property type="match status" value="1"/>
</dbReference>
<feature type="domain" description="Disease resistance protein Roq1-like winged-helix" evidence="6">
    <location>
        <begin position="249"/>
        <end position="319"/>
    </location>
</feature>
<dbReference type="InterPro" id="IPR042197">
    <property type="entry name" value="Apaf_helical"/>
</dbReference>
<dbReference type="Proteomes" id="UP001206925">
    <property type="component" value="Unassembled WGS sequence"/>
</dbReference>
<keyword evidence="1" id="KW-0433">Leucine-rich repeat</keyword>
<gene>
    <name evidence="8" type="ORF">M8C21_017067</name>
</gene>
<dbReference type="GO" id="GO:0043531">
    <property type="term" value="F:ADP binding"/>
    <property type="evidence" value="ECO:0007669"/>
    <property type="project" value="InterPro"/>
</dbReference>
<dbReference type="InterPro" id="IPR044974">
    <property type="entry name" value="Disease_R_plants"/>
</dbReference>
<feature type="domain" description="Disease resistance protein RPS4B/Roq1-like leucine-rich repeats" evidence="7">
    <location>
        <begin position="423"/>
        <end position="562"/>
    </location>
</feature>
<feature type="domain" description="NB-ARC" evidence="5">
    <location>
        <begin position="4"/>
        <end position="179"/>
    </location>
</feature>
<dbReference type="SUPFAM" id="SSF46785">
    <property type="entry name" value="Winged helix' DNA-binding domain"/>
    <property type="match status" value="1"/>
</dbReference>
<evidence type="ECO:0000259" key="5">
    <source>
        <dbReference type="Pfam" id="PF00931"/>
    </source>
</evidence>
<keyword evidence="4" id="KW-0812">Transmembrane</keyword>
<evidence type="ECO:0000256" key="4">
    <source>
        <dbReference type="SAM" id="Phobius"/>
    </source>
</evidence>
<evidence type="ECO:0008006" key="10">
    <source>
        <dbReference type="Google" id="ProtNLM"/>
    </source>
</evidence>
<reference evidence="8" key="1">
    <citation type="submission" date="2022-06" db="EMBL/GenBank/DDBJ databases">
        <title>Uncovering the hologenomic basis of an extraordinary plant invasion.</title>
        <authorList>
            <person name="Bieker V.C."/>
            <person name="Martin M.D."/>
            <person name="Gilbert T."/>
            <person name="Hodgins K."/>
            <person name="Battlay P."/>
            <person name="Petersen B."/>
            <person name="Wilson J."/>
        </authorList>
    </citation>
    <scope>NUCLEOTIDE SEQUENCE</scope>
    <source>
        <strain evidence="8">AA19_3_7</strain>
        <tissue evidence="8">Leaf</tissue>
    </source>
</reference>
<dbReference type="Gene3D" id="3.80.10.10">
    <property type="entry name" value="Ribonuclease Inhibitor"/>
    <property type="match status" value="1"/>
</dbReference>
<dbReference type="Pfam" id="PF23282">
    <property type="entry name" value="WHD_ROQ1"/>
    <property type="match status" value="1"/>
</dbReference>
<dbReference type="InterPro" id="IPR058192">
    <property type="entry name" value="WHD_ROQ1-like"/>
</dbReference>
<dbReference type="InterPro" id="IPR032675">
    <property type="entry name" value="LRR_dom_sf"/>
</dbReference>
<dbReference type="PRINTS" id="PR00364">
    <property type="entry name" value="DISEASERSIST"/>
</dbReference>
<evidence type="ECO:0000313" key="8">
    <source>
        <dbReference type="EMBL" id="KAI7737633.1"/>
    </source>
</evidence>
<dbReference type="Pfam" id="PF00931">
    <property type="entry name" value="NB-ARC"/>
    <property type="match status" value="1"/>
</dbReference>
<feature type="transmembrane region" description="Helical" evidence="4">
    <location>
        <begin position="381"/>
        <end position="400"/>
    </location>
</feature>
<evidence type="ECO:0000313" key="9">
    <source>
        <dbReference type="Proteomes" id="UP001206925"/>
    </source>
</evidence>
<sequence length="684" mass="78503">MEYSVRIVTSFLKDRSFQNTEFLTIWGMAGIGKTHLANYVFQLHCLDFERSCFLEDIERRCTSPNGLLDLQKQLLKDIQAGGWTDIKNLNEGTLKIEESLRKRTLLVLDGINKVEQLDVLIGTKGLHPGSKIIVTSKNKSLTEKCKLFDKEVPPKHMKHLLEGLNDEESLQLLSWHAFGRNEPNEGDRKKSMKVVKYCQGHPLALKVLGSSLHNEEDTWEGILESLGKETNPDITKILKISFDTLPYDKDKELFKHIAFFFVGEDRKFTEDILKACGVCKSTGIKSLISRCLLTVESSDILMMHQLLQDMGRDMVRQESPKKPWKRSILWHRDECLDVLQNRRGTTIIQGLVLDMRTFENETLKEPRSVDMPKFGFRSFPLLNWIHILLSVIWWLFGWISGMRSSSRKTKGDFETIALSDMLLDLSECSKLKELPRSMWKLKDLTQLLIDGCLNLRDLRSPRSSKPFVISLTRSLVRLSLKHNNLCNKSFPMDLSSLSMLEELYLDGNPIDSMPDCLRSLGRLEKLSFTDCRSLKTILCASSALKTLSIYNCCSLEKVTFHPEKSAPPRITLFDAFTMTEIQDKFKIQMLYEHGIFSTYVQGHEVPKWLTQRSSESSFTLQSSPKNGKIRGLNVCIVHTISSMKEVGPSRIKIKNLTTNLSWTYQPITYFIPEDDAFQHVMKLL</sequence>
<dbReference type="EMBL" id="JAMZMK010008982">
    <property type="protein sequence ID" value="KAI7737633.1"/>
    <property type="molecule type" value="Genomic_DNA"/>
</dbReference>
<keyword evidence="2" id="KW-0677">Repeat</keyword>
<keyword evidence="9" id="KW-1185">Reference proteome</keyword>
<evidence type="ECO:0000259" key="6">
    <source>
        <dbReference type="Pfam" id="PF23282"/>
    </source>
</evidence>
<evidence type="ECO:0000256" key="1">
    <source>
        <dbReference type="ARBA" id="ARBA00022614"/>
    </source>
</evidence>
<keyword evidence="4" id="KW-1133">Transmembrane helix</keyword>
<evidence type="ECO:0000256" key="3">
    <source>
        <dbReference type="ARBA" id="ARBA00022821"/>
    </source>
</evidence>
<organism evidence="8 9">
    <name type="scientific">Ambrosia artemisiifolia</name>
    <name type="common">Common ragweed</name>
    <dbReference type="NCBI Taxonomy" id="4212"/>
    <lineage>
        <taxon>Eukaryota</taxon>
        <taxon>Viridiplantae</taxon>
        <taxon>Streptophyta</taxon>
        <taxon>Embryophyta</taxon>
        <taxon>Tracheophyta</taxon>
        <taxon>Spermatophyta</taxon>
        <taxon>Magnoliopsida</taxon>
        <taxon>eudicotyledons</taxon>
        <taxon>Gunneridae</taxon>
        <taxon>Pentapetalae</taxon>
        <taxon>asterids</taxon>
        <taxon>campanulids</taxon>
        <taxon>Asterales</taxon>
        <taxon>Asteraceae</taxon>
        <taxon>Asteroideae</taxon>
        <taxon>Heliantheae alliance</taxon>
        <taxon>Heliantheae</taxon>
        <taxon>Ambrosia</taxon>
    </lineage>
</organism>
<dbReference type="Pfam" id="PF23286">
    <property type="entry name" value="LRR_13"/>
    <property type="match status" value="1"/>
</dbReference>
<dbReference type="InterPro" id="IPR027417">
    <property type="entry name" value="P-loop_NTPase"/>
</dbReference>
<evidence type="ECO:0000259" key="7">
    <source>
        <dbReference type="Pfam" id="PF23286"/>
    </source>
</evidence>
<name>A0AAD5CAE3_AMBAR</name>
<dbReference type="InterPro" id="IPR002182">
    <property type="entry name" value="NB-ARC"/>
</dbReference>
<dbReference type="Gene3D" id="1.10.8.430">
    <property type="entry name" value="Helical domain of apoptotic protease-activating factors"/>
    <property type="match status" value="1"/>
</dbReference>
<accession>A0AAD5CAE3</accession>
<dbReference type="GO" id="GO:0006952">
    <property type="term" value="P:defense response"/>
    <property type="evidence" value="ECO:0007669"/>
    <property type="project" value="InterPro"/>
</dbReference>
<dbReference type="PANTHER" id="PTHR11017:SF585">
    <property type="entry name" value="TIR DOMAIN-CONTAINING PROTEIN"/>
    <property type="match status" value="1"/>
</dbReference>
<dbReference type="SUPFAM" id="SSF52540">
    <property type="entry name" value="P-loop containing nucleoside triphosphate hydrolases"/>
    <property type="match status" value="1"/>
</dbReference>
<dbReference type="InterPro" id="IPR036390">
    <property type="entry name" value="WH_DNA-bd_sf"/>
</dbReference>
<keyword evidence="4" id="KW-0472">Membrane</keyword>
<protein>
    <recommendedName>
        <fullName evidence="10">NB-ARC domain-containing protein</fullName>
    </recommendedName>
</protein>
<dbReference type="SUPFAM" id="SSF52058">
    <property type="entry name" value="L domain-like"/>
    <property type="match status" value="1"/>
</dbReference>
<dbReference type="AlphaFoldDB" id="A0AAD5CAE3"/>